<dbReference type="CDD" id="cd00555">
    <property type="entry name" value="Maf"/>
    <property type="match status" value="1"/>
</dbReference>
<keyword evidence="5" id="KW-1185">Reference proteome</keyword>
<dbReference type="InterPro" id="IPR003697">
    <property type="entry name" value="Maf-like"/>
</dbReference>
<feature type="site" description="Important for substrate specificity" evidence="3">
    <location>
        <position position="158"/>
    </location>
</feature>
<keyword evidence="2 3" id="KW-0378">Hydrolase</keyword>
<dbReference type="Gene3D" id="3.90.950.10">
    <property type="match status" value="1"/>
</dbReference>
<feature type="site" description="Important for substrate specificity" evidence="3">
    <location>
        <position position="15"/>
    </location>
</feature>
<dbReference type="PANTHER" id="PTHR43213:SF5">
    <property type="entry name" value="BIFUNCTIONAL DTTP_UTP PYROPHOSPHATASE_METHYLTRANSFERASE PROTEIN-RELATED"/>
    <property type="match status" value="1"/>
</dbReference>
<sequence length="198" mass="21565">MIIMRRIVLASASPRRKELLRQLIGDNFEVCVSSYDEAPQPGMDATELVVHHSLSKARDVASKFDSGIIISADTVVLCEGHILEKPHSTERAKEMLESINGKVVKAITGMTVLDIDSGNEVSISEITDVKMKDMSVDEITSYVESGEPLDKAGAFAIQGKGAILVESISGDFFNVVGLPLFRLGMILEDMGVHIFEIE</sequence>
<dbReference type="Proteomes" id="UP000033048">
    <property type="component" value="Chromosome"/>
</dbReference>
<comment type="function">
    <text evidence="3">Nucleoside triphosphate pyrophosphatase that hydrolyzes dTTP and UTP. May have a dual role in cell division arrest and in preventing the incorporation of modified nucleotides into cellular nucleic acids.</text>
</comment>
<keyword evidence="3" id="KW-0546">Nucleotide metabolism</keyword>
<dbReference type="InterPro" id="IPR029001">
    <property type="entry name" value="ITPase-like_fam"/>
</dbReference>
<dbReference type="PATRIC" id="fig|1434104.5.peg.447"/>
<dbReference type="EMBL" id="CP009518">
    <property type="protein sequence ID" value="AKB84471.1"/>
    <property type="molecule type" value="Genomic_DNA"/>
</dbReference>
<dbReference type="EC" id="3.6.1.9" evidence="3"/>
<dbReference type="PIRSF" id="PIRSF006305">
    <property type="entry name" value="Maf"/>
    <property type="match status" value="1"/>
</dbReference>
<dbReference type="GO" id="GO:0036218">
    <property type="term" value="F:dTTP diphosphatase activity"/>
    <property type="evidence" value="ECO:0007669"/>
    <property type="project" value="RHEA"/>
</dbReference>
<feature type="site" description="Important for substrate specificity" evidence="3">
    <location>
        <position position="74"/>
    </location>
</feature>
<gene>
    <name evidence="4" type="ORF">MCMEM_0418</name>
</gene>
<comment type="similarity">
    <text evidence="3">Belongs to the Maf family. YhdE subfamily.</text>
</comment>
<evidence type="ECO:0000256" key="3">
    <source>
        <dbReference type="HAMAP-Rule" id="MF_00528"/>
    </source>
</evidence>
<dbReference type="AlphaFoldDB" id="A0A0E3SPH0"/>
<dbReference type="SUPFAM" id="SSF52972">
    <property type="entry name" value="ITPase-like"/>
    <property type="match status" value="1"/>
</dbReference>
<evidence type="ECO:0000256" key="1">
    <source>
        <dbReference type="ARBA" id="ARBA00001968"/>
    </source>
</evidence>
<comment type="catalytic activity">
    <reaction evidence="3">
        <text>dTTP + H2O = dTMP + diphosphate + H(+)</text>
        <dbReference type="Rhea" id="RHEA:28534"/>
        <dbReference type="ChEBI" id="CHEBI:15377"/>
        <dbReference type="ChEBI" id="CHEBI:15378"/>
        <dbReference type="ChEBI" id="CHEBI:33019"/>
        <dbReference type="ChEBI" id="CHEBI:37568"/>
        <dbReference type="ChEBI" id="CHEBI:63528"/>
        <dbReference type="EC" id="3.6.1.9"/>
    </reaction>
</comment>
<dbReference type="PANTHER" id="PTHR43213">
    <property type="entry name" value="BIFUNCTIONAL DTTP/UTP PYROPHOSPHATASE/METHYLTRANSFERASE PROTEIN-RELATED"/>
    <property type="match status" value="1"/>
</dbReference>
<feature type="active site" description="Proton acceptor" evidence="3">
    <location>
        <position position="73"/>
    </location>
</feature>
<dbReference type="NCBIfam" id="TIGR00172">
    <property type="entry name" value="maf"/>
    <property type="match status" value="1"/>
</dbReference>
<organism evidence="4 5">
    <name type="scientific">Methanococcoides methylutens MM1</name>
    <dbReference type="NCBI Taxonomy" id="1434104"/>
    <lineage>
        <taxon>Archaea</taxon>
        <taxon>Methanobacteriati</taxon>
        <taxon>Methanobacteriota</taxon>
        <taxon>Stenosarchaea group</taxon>
        <taxon>Methanomicrobia</taxon>
        <taxon>Methanosarcinales</taxon>
        <taxon>Methanosarcinaceae</taxon>
        <taxon>Methanococcoides</taxon>
    </lineage>
</organism>
<evidence type="ECO:0000256" key="2">
    <source>
        <dbReference type="ARBA" id="ARBA00022801"/>
    </source>
</evidence>
<accession>A0A0E3SPH0</accession>
<dbReference type="Pfam" id="PF02545">
    <property type="entry name" value="Maf"/>
    <property type="match status" value="1"/>
</dbReference>
<name>A0A0E3SPH0_METMT</name>
<dbReference type="GO" id="GO:0036221">
    <property type="term" value="F:UTP diphosphatase activity"/>
    <property type="evidence" value="ECO:0007669"/>
    <property type="project" value="RHEA"/>
</dbReference>
<comment type="caution">
    <text evidence="3">Lacks conserved residue(s) required for the propagation of feature annotation.</text>
</comment>
<evidence type="ECO:0000313" key="5">
    <source>
        <dbReference type="Proteomes" id="UP000033048"/>
    </source>
</evidence>
<dbReference type="NCBIfam" id="NF010945">
    <property type="entry name" value="PRK14365.1"/>
    <property type="match status" value="1"/>
</dbReference>
<dbReference type="HOGENOM" id="CLU_040416_0_0_2"/>
<dbReference type="GO" id="GO:0009117">
    <property type="term" value="P:nucleotide metabolic process"/>
    <property type="evidence" value="ECO:0007669"/>
    <property type="project" value="UniProtKB-KW"/>
</dbReference>
<reference evidence="4 5" key="1">
    <citation type="submission" date="2014-07" db="EMBL/GenBank/DDBJ databases">
        <title>Methanogenic archaea and the global carbon cycle.</title>
        <authorList>
            <person name="Henriksen J.R."/>
            <person name="Luke J."/>
            <person name="Reinhart S."/>
            <person name="Benedict M.N."/>
            <person name="Youngblut N.D."/>
            <person name="Metcalf M.E."/>
            <person name="Whitaker R.J."/>
            <person name="Metcalf W.W."/>
        </authorList>
    </citation>
    <scope>NUCLEOTIDE SEQUENCE [LARGE SCALE GENOMIC DNA]</scope>
    <source>
        <strain evidence="4 5">MM1</strain>
    </source>
</reference>
<dbReference type="STRING" id="1434104.MCMEM_0418"/>
<dbReference type="HAMAP" id="MF_00528">
    <property type="entry name" value="Maf"/>
    <property type="match status" value="1"/>
</dbReference>
<comment type="cofactor">
    <cofactor evidence="1 3">
        <name>a divalent metal cation</name>
        <dbReference type="ChEBI" id="CHEBI:60240"/>
    </cofactor>
</comment>
<comment type="subcellular location">
    <subcellularLocation>
        <location evidence="3">Cytoplasm</location>
    </subcellularLocation>
</comment>
<proteinExistence type="inferred from homology"/>
<dbReference type="KEGG" id="mmet:MCMEM_0418"/>
<dbReference type="GO" id="GO:0005737">
    <property type="term" value="C:cytoplasm"/>
    <property type="evidence" value="ECO:0007669"/>
    <property type="project" value="UniProtKB-SubCell"/>
</dbReference>
<keyword evidence="3" id="KW-0963">Cytoplasm</keyword>
<evidence type="ECO:0000313" key="4">
    <source>
        <dbReference type="EMBL" id="AKB84471.1"/>
    </source>
</evidence>
<protein>
    <recommendedName>
        <fullName evidence="3">dTTP/UTP pyrophosphatase</fullName>
        <shortName evidence="3">dTTPase/UTPase</shortName>
        <ecNumber evidence="3">3.6.1.9</ecNumber>
    </recommendedName>
    <alternativeName>
        <fullName evidence="3">Nucleoside triphosphate pyrophosphatase</fullName>
    </alternativeName>
    <alternativeName>
        <fullName evidence="3">Nucleotide pyrophosphatase</fullName>
        <shortName evidence="3">Nucleotide PPase</shortName>
    </alternativeName>
</protein>
<comment type="catalytic activity">
    <reaction evidence="3">
        <text>UTP + H2O = UMP + diphosphate + H(+)</text>
        <dbReference type="Rhea" id="RHEA:29395"/>
        <dbReference type="ChEBI" id="CHEBI:15377"/>
        <dbReference type="ChEBI" id="CHEBI:15378"/>
        <dbReference type="ChEBI" id="CHEBI:33019"/>
        <dbReference type="ChEBI" id="CHEBI:46398"/>
        <dbReference type="ChEBI" id="CHEBI:57865"/>
        <dbReference type="EC" id="3.6.1.9"/>
    </reaction>
</comment>